<reference evidence="1" key="1">
    <citation type="submission" date="2020-11" db="EMBL/GenBank/DDBJ databases">
        <authorList>
            <consortium name="DOE Joint Genome Institute"/>
            <person name="Ahrendt S."/>
            <person name="Riley R."/>
            <person name="Andreopoulos W."/>
            <person name="Labutti K."/>
            <person name="Pangilinan J."/>
            <person name="Ruiz-Duenas F.J."/>
            <person name="Barrasa J.M."/>
            <person name="Sanchez-Garcia M."/>
            <person name="Camarero S."/>
            <person name="Miyauchi S."/>
            <person name="Serrano A."/>
            <person name="Linde D."/>
            <person name="Babiker R."/>
            <person name="Drula E."/>
            <person name="Ayuso-Fernandez I."/>
            <person name="Pacheco R."/>
            <person name="Padilla G."/>
            <person name="Ferreira P."/>
            <person name="Barriuso J."/>
            <person name="Kellner H."/>
            <person name="Castanera R."/>
            <person name="Alfaro M."/>
            <person name="Ramirez L."/>
            <person name="Pisabarro A.G."/>
            <person name="Kuo A."/>
            <person name="Tritt A."/>
            <person name="Lipzen A."/>
            <person name="He G."/>
            <person name="Yan M."/>
            <person name="Ng V."/>
            <person name="Cullen D."/>
            <person name="Martin F."/>
            <person name="Rosso M.-N."/>
            <person name="Henrissat B."/>
            <person name="Hibbett D."/>
            <person name="Martinez A.T."/>
            <person name="Grigoriev I.V."/>
        </authorList>
    </citation>
    <scope>NUCLEOTIDE SEQUENCE</scope>
    <source>
        <strain evidence="1">MF-IS2</strain>
    </source>
</reference>
<accession>A0A9P6BWM2</accession>
<gene>
    <name evidence="1" type="ORF">P691DRAFT_764625</name>
</gene>
<proteinExistence type="predicted"/>
<name>A0A9P6BWM2_9AGAR</name>
<sequence length="73" mass="8153">MPGTIVKIVHQLHMKTSANTLLALVTPNRCQMRPNWVEDVPDQDPDGPPHAYPNLYSPFYKKQAKTPGIGLTN</sequence>
<organism evidence="1 2">
    <name type="scientific">Macrolepiota fuliginosa MF-IS2</name>
    <dbReference type="NCBI Taxonomy" id="1400762"/>
    <lineage>
        <taxon>Eukaryota</taxon>
        <taxon>Fungi</taxon>
        <taxon>Dikarya</taxon>
        <taxon>Basidiomycota</taxon>
        <taxon>Agaricomycotina</taxon>
        <taxon>Agaricomycetes</taxon>
        <taxon>Agaricomycetidae</taxon>
        <taxon>Agaricales</taxon>
        <taxon>Agaricineae</taxon>
        <taxon>Agaricaceae</taxon>
        <taxon>Macrolepiota</taxon>
    </lineage>
</organism>
<protein>
    <submittedName>
        <fullName evidence="1">Uncharacterized protein</fullName>
    </submittedName>
</protein>
<comment type="caution">
    <text evidence="1">The sequence shown here is derived from an EMBL/GenBank/DDBJ whole genome shotgun (WGS) entry which is preliminary data.</text>
</comment>
<evidence type="ECO:0000313" key="2">
    <source>
        <dbReference type="Proteomes" id="UP000807342"/>
    </source>
</evidence>
<dbReference type="Proteomes" id="UP000807342">
    <property type="component" value="Unassembled WGS sequence"/>
</dbReference>
<keyword evidence="2" id="KW-1185">Reference proteome</keyword>
<dbReference type="EMBL" id="MU151524">
    <property type="protein sequence ID" value="KAF9443061.1"/>
    <property type="molecule type" value="Genomic_DNA"/>
</dbReference>
<evidence type="ECO:0000313" key="1">
    <source>
        <dbReference type="EMBL" id="KAF9443061.1"/>
    </source>
</evidence>
<dbReference type="AlphaFoldDB" id="A0A9P6BWM2"/>